<evidence type="ECO:0000313" key="2">
    <source>
        <dbReference type="EMBL" id="GAA0279685.1"/>
    </source>
</evidence>
<dbReference type="Pfam" id="PF21645">
    <property type="entry name" value="FakA-like_M"/>
    <property type="match status" value="1"/>
</dbReference>
<dbReference type="InterPro" id="IPR019986">
    <property type="entry name" value="YloV-like"/>
</dbReference>
<sequence>MRDHLDADAVRRWFVGTLAALRRQQPEIDALNVFPVADSDTGTNLVLTFRAAVDADTGGTTARDVWAALARGALLGARGNSGMIVSQLLAGAADALPGDAPVRGRALAAALEAAVAAGYAAVVEPVEGTVLSVAAAAAGGAVGADSDETAVVTSAALRAARLALEGTPAQLAALGLPGVVDAGGRGLVVMLDVLDTVVRGGALDLSAPAAHRPLAGAGEQTGWEVQYLLDVETDADVRIDGLRSRLAAVGDSVVVACVDSGDGTTGGAKSVWTVHVHADDIGAALEAGLDAGRPHRVVVTPLIVDAVPAVPTVAPGADRAVVALVPGAGLAELFAAAGAVPVDEAGLTVEALVDAVERAGAAEVVLLPNDGAHAAVAEAASAVAGQERTVSVLHTRSPVQGIAALAVADPARPFREDVVAMAEAAAATRSAEIVVADRAGLTIVGPCRAGDVLALVDGDVVAIGTELADVAADLLDRLLNAGGELVTLVLGAAAPPTLGDALAAGLRTRWPFCEVHVLAGGQPRAALLIGVE</sequence>
<reference evidence="2 3" key="1">
    <citation type="journal article" date="2019" name="Int. J. Syst. Evol. Microbiol.">
        <title>The Global Catalogue of Microorganisms (GCM) 10K type strain sequencing project: providing services to taxonomists for standard genome sequencing and annotation.</title>
        <authorList>
            <consortium name="The Broad Institute Genomics Platform"/>
            <consortium name="The Broad Institute Genome Sequencing Center for Infectious Disease"/>
            <person name="Wu L."/>
            <person name="Ma J."/>
        </authorList>
    </citation>
    <scope>NUCLEOTIDE SEQUENCE [LARGE SCALE GENOMIC DNA]</scope>
    <source>
        <strain evidence="2 3">JCM 10425</strain>
    </source>
</reference>
<dbReference type="EMBL" id="BAAAGX010000042">
    <property type="protein sequence ID" value="GAA0279685.1"/>
    <property type="molecule type" value="Genomic_DNA"/>
</dbReference>
<dbReference type="RefSeq" id="WP_344654129.1">
    <property type="nucleotide sequence ID" value="NZ_BAAAGX010000042.1"/>
</dbReference>
<dbReference type="Pfam" id="PF02734">
    <property type="entry name" value="Dak2"/>
    <property type="match status" value="1"/>
</dbReference>
<dbReference type="Gene3D" id="1.25.40.340">
    <property type="match status" value="1"/>
</dbReference>
<name>A0ABN0V827_9ACTN</name>
<dbReference type="InterPro" id="IPR004007">
    <property type="entry name" value="DhaL_dom"/>
</dbReference>
<comment type="caution">
    <text evidence="2">The sequence shown here is derived from an EMBL/GenBank/DDBJ whole genome shotgun (WGS) entry which is preliminary data.</text>
</comment>
<evidence type="ECO:0000313" key="3">
    <source>
        <dbReference type="Proteomes" id="UP001500967"/>
    </source>
</evidence>
<feature type="domain" description="DhaL" evidence="1">
    <location>
        <begin position="8"/>
        <end position="196"/>
    </location>
</feature>
<dbReference type="PANTHER" id="PTHR33434:SF4">
    <property type="entry name" value="PHOSPHATASE PROTEIN"/>
    <property type="match status" value="1"/>
</dbReference>
<dbReference type="SUPFAM" id="SSF101473">
    <property type="entry name" value="DhaL-like"/>
    <property type="match status" value="1"/>
</dbReference>
<dbReference type="SMART" id="SM01121">
    <property type="entry name" value="Dak1_2"/>
    <property type="match status" value="1"/>
</dbReference>
<dbReference type="PANTHER" id="PTHR33434">
    <property type="entry name" value="DEGV DOMAIN-CONTAINING PROTEIN DR_1986-RELATED"/>
    <property type="match status" value="1"/>
</dbReference>
<dbReference type="Pfam" id="PF13684">
    <property type="entry name" value="FakA-like_C"/>
    <property type="match status" value="1"/>
</dbReference>
<dbReference type="NCBIfam" id="TIGR03599">
    <property type="entry name" value="YloV"/>
    <property type="match status" value="1"/>
</dbReference>
<dbReference type="PROSITE" id="PS51480">
    <property type="entry name" value="DHAL"/>
    <property type="match status" value="1"/>
</dbReference>
<dbReference type="Proteomes" id="UP001500967">
    <property type="component" value="Unassembled WGS sequence"/>
</dbReference>
<proteinExistence type="predicted"/>
<organism evidence="2 3">
    <name type="scientific">Cryptosporangium japonicum</name>
    <dbReference type="NCBI Taxonomy" id="80872"/>
    <lineage>
        <taxon>Bacteria</taxon>
        <taxon>Bacillati</taxon>
        <taxon>Actinomycetota</taxon>
        <taxon>Actinomycetes</taxon>
        <taxon>Cryptosporangiales</taxon>
        <taxon>Cryptosporangiaceae</taxon>
        <taxon>Cryptosporangium</taxon>
    </lineage>
</organism>
<dbReference type="InterPro" id="IPR050270">
    <property type="entry name" value="DegV_domain_contain"/>
</dbReference>
<dbReference type="InterPro" id="IPR036117">
    <property type="entry name" value="DhaL_dom_sf"/>
</dbReference>
<gene>
    <name evidence="2" type="ORF">GCM10009539_79510</name>
</gene>
<dbReference type="InterPro" id="IPR048394">
    <property type="entry name" value="FakA-like_M"/>
</dbReference>
<accession>A0ABN0V827</accession>
<dbReference type="InterPro" id="IPR033470">
    <property type="entry name" value="FakA-like_C"/>
</dbReference>
<dbReference type="SMART" id="SM01120">
    <property type="entry name" value="Dak2"/>
    <property type="match status" value="1"/>
</dbReference>
<protein>
    <submittedName>
        <fullName evidence="2">DAK2 domain-containing protein</fullName>
    </submittedName>
</protein>
<keyword evidence="3" id="KW-1185">Reference proteome</keyword>
<evidence type="ECO:0000259" key="1">
    <source>
        <dbReference type="PROSITE" id="PS51480"/>
    </source>
</evidence>